<accession>A0A919E805</accession>
<protein>
    <submittedName>
        <fullName evidence="3">Glutathione S-transferase</fullName>
    </submittedName>
</protein>
<feature type="domain" description="GST N-terminal" evidence="1">
    <location>
        <begin position="1"/>
        <end position="80"/>
    </location>
</feature>
<evidence type="ECO:0000259" key="1">
    <source>
        <dbReference type="PROSITE" id="PS50404"/>
    </source>
</evidence>
<dbReference type="InterPro" id="IPR036249">
    <property type="entry name" value="Thioredoxin-like_sf"/>
</dbReference>
<evidence type="ECO:0000259" key="2">
    <source>
        <dbReference type="PROSITE" id="PS50405"/>
    </source>
</evidence>
<dbReference type="RefSeq" id="WP_191252189.1">
    <property type="nucleotide sequence ID" value="NZ_BNCI01000002.1"/>
</dbReference>
<sequence>MKLYGAHLSPYFGRCYLVMALKGQTDAVELGDIPGGMKSPAHMAANPTGKIPYLEKDDGTYLIESQVIAEYLDAILEGDALVPEDLDEATHALMICRIIDTYMAPAMERFWANRGYSDEEVKKAATESLPAAFDYLEHFITGGKYLSGDSWTIADAALIPWLFHMEKFAKQHGVDGFGDRPKLQEWYAHVSQTDIVKDSMVRAEKSLEQLLAFLQKK</sequence>
<dbReference type="Proteomes" id="UP000630923">
    <property type="component" value="Unassembled WGS sequence"/>
</dbReference>
<gene>
    <name evidence="3" type="ORF">GCM10017044_18250</name>
</gene>
<evidence type="ECO:0000313" key="4">
    <source>
        <dbReference type="Proteomes" id="UP000630923"/>
    </source>
</evidence>
<dbReference type="PROSITE" id="PS50405">
    <property type="entry name" value="GST_CTER"/>
    <property type="match status" value="1"/>
</dbReference>
<dbReference type="InterPro" id="IPR050983">
    <property type="entry name" value="GST_Omega/HSP26"/>
</dbReference>
<dbReference type="SUPFAM" id="SSF52833">
    <property type="entry name" value="Thioredoxin-like"/>
    <property type="match status" value="1"/>
</dbReference>
<name>A0A919E805_9PROT</name>
<reference evidence="3" key="1">
    <citation type="journal article" date="2014" name="Int. J. Syst. Evol. Microbiol.">
        <title>Complete genome sequence of Corynebacterium casei LMG S-19264T (=DSM 44701T), isolated from a smear-ripened cheese.</title>
        <authorList>
            <consortium name="US DOE Joint Genome Institute (JGI-PGF)"/>
            <person name="Walter F."/>
            <person name="Albersmeier A."/>
            <person name="Kalinowski J."/>
            <person name="Ruckert C."/>
        </authorList>
    </citation>
    <scope>NUCLEOTIDE SEQUENCE</scope>
    <source>
        <strain evidence="3">KCTC 42590</strain>
    </source>
</reference>
<dbReference type="PANTHER" id="PTHR43968">
    <property type="match status" value="1"/>
</dbReference>
<dbReference type="Pfam" id="PF13417">
    <property type="entry name" value="GST_N_3"/>
    <property type="match status" value="1"/>
</dbReference>
<dbReference type="SFLD" id="SFLDS00019">
    <property type="entry name" value="Glutathione_Transferase_(cytos"/>
    <property type="match status" value="1"/>
</dbReference>
<dbReference type="CDD" id="cd00299">
    <property type="entry name" value="GST_C_family"/>
    <property type="match status" value="1"/>
</dbReference>
<comment type="caution">
    <text evidence="3">The sequence shown here is derived from an EMBL/GenBank/DDBJ whole genome shotgun (WGS) entry which is preliminary data.</text>
</comment>
<evidence type="ECO:0000313" key="3">
    <source>
        <dbReference type="EMBL" id="GHF24017.1"/>
    </source>
</evidence>
<dbReference type="InterPro" id="IPR010987">
    <property type="entry name" value="Glutathione-S-Trfase_C-like"/>
</dbReference>
<dbReference type="GO" id="GO:0005737">
    <property type="term" value="C:cytoplasm"/>
    <property type="evidence" value="ECO:0007669"/>
    <property type="project" value="TreeGrafter"/>
</dbReference>
<dbReference type="PANTHER" id="PTHR43968:SF6">
    <property type="entry name" value="GLUTATHIONE S-TRANSFERASE OMEGA"/>
    <property type="match status" value="1"/>
</dbReference>
<dbReference type="SUPFAM" id="SSF47616">
    <property type="entry name" value="GST C-terminal domain-like"/>
    <property type="match status" value="1"/>
</dbReference>
<dbReference type="Gene3D" id="3.40.30.10">
    <property type="entry name" value="Glutaredoxin"/>
    <property type="match status" value="1"/>
</dbReference>
<dbReference type="Gene3D" id="1.20.1050.10">
    <property type="match status" value="1"/>
</dbReference>
<proteinExistence type="predicted"/>
<dbReference type="AlphaFoldDB" id="A0A919E805"/>
<dbReference type="EMBL" id="BNCI01000002">
    <property type="protein sequence ID" value="GHF24017.1"/>
    <property type="molecule type" value="Genomic_DNA"/>
</dbReference>
<dbReference type="InterPro" id="IPR004045">
    <property type="entry name" value="Glutathione_S-Trfase_N"/>
</dbReference>
<dbReference type="SFLD" id="SFLDG00358">
    <property type="entry name" value="Main_(cytGST)"/>
    <property type="match status" value="1"/>
</dbReference>
<feature type="domain" description="GST C-terminal" evidence="2">
    <location>
        <begin position="85"/>
        <end position="217"/>
    </location>
</feature>
<reference evidence="3" key="2">
    <citation type="submission" date="2020-09" db="EMBL/GenBank/DDBJ databases">
        <authorList>
            <person name="Sun Q."/>
            <person name="Kim S."/>
        </authorList>
    </citation>
    <scope>NUCLEOTIDE SEQUENCE</scope>
    <source>
        <strain evidence="3">KCTC 42590</strain>
    </source>
</reference>
<organism evidence="3 4">
    <name type="scientific">Kordiimonas sediminis</name>
    <dbReference type="NCBI Taxonomy" id="1735581"/>
    <lineage>
        <taxon>Bacteria</taxon>
        <taxon>Pseudomonadati</taxon>
        <taxon>Pseudomonadota</taxon>
        <taxon>Alphaproteobacteria</taxon>
        <taxon>Kordiimonadales</taxon>
        <taxon>Kordiimonadaceae</taxon>
        <taxon>Kordiimonas</taxon>
    </lineage>
</organism>
<keyword evidence="4" id="KW-1185">Reference proteome</keyword>
<dbReference type="InterPro" id="IPR036282">
    <property type="entry name" value="Glutathione-S-Trfase_C_sf"/>
</dbReference>
<dbReference type="Pfam" id="PF13410">
    <property type="entry name" value="GST_C_2"/>
    <property type="match status" value="1"/>
</dbReference>
<dbReference type="InterPro" id="IPR040079">
    <property type="entry name" value="Glutathione_S-Trfase"/>
</dbReference>
<dbReference type="PROSITE" id="PS50404">
    <property type="entry name" value="GST_NTER"/>
    <property type="match status" value="1"/>
</dbReference>